<dbReference type="EMBL" id="AP015041">
    <property type="protein sequence ID" value="BAT94073.1"/>
    <property type="molecule type" value="Genomic_DNA"/>
</dbReference>
<name>A0A0S3SML3_PHAAN</name>
<dbReference type="Proteomes" id="UP000291084">
    <property type="component" value="Chromosome 8"/>
</dbReference>
<accession>A0A0S3SML3</accession>
<keyword evidence="3" id="KW-1185">Reference proteome</keyword>
<keyword evidence="1" id="KW-0472">Membrane</keyword>
<dbReference type="AlphaFoldDB" id="A0A0S3SML3"/>
<gene>
    <name evidence="2" type="primary">Vigan.08G064300</name>
    <name evidence="2" type="ORF">VIGAN_08064300</name>
</gene>
<keyword evidence="1" id="KW-1133">Transmembrane helix</keyword>
<sequence length="81" mass="9402">LLLLYLTLPAPLLSVSLSLIRSIFDFWESSLPYLYHSYTFSLSSPTRLLYILFPTTHTIFFIIFFFSILISPPLISFSPHN</sequence>
<proteinExistence type="predicted"/>
<feature type="non-terminal residue" evidence="2">
    <location>
        <position position="1"/>
    </location>
</feature>
<feature type="transmembrane region" description="Helical" evidence="1">
    <location>
        <begin position="48"/>
        <end position="70"/>
    </location>
</feature>
<protein>
    <submittedName>
        <fullName evidence="2">Uncharacterized protein</fullName>
    </submittedName>
</protein>
<evidence type="ECO:0000256" key="1">
    <source>
        <dbReference type="SAM" id="Phobius"/>
    </source>
</evidence>
<evidence type="ECO:0000313" key="2">
    <source>
        <dbReference type="EMBL" id="BAT94073.1"/>
    </source>
</evidence>
<keyword evidence="1" id="KW-0812">Transmembrane</keyword>
<organism evidence="2 3">
    <name type="scientific">Vigna angularis var. angularis</name>
    <dbReference type="NCBI Taxonomy" id="157739"/>
    <lineage>
        <taxon>Eukaryota</taxon>
        <taxon>Viridiplantae</taxon>
        <taxon>Streptophyta</taxon>
        <taxon>Embryophyta</taxon>
        <taxon>Tracheophyta</taxon>
        <taxon>Spermatophyta</taxon>
        <taxon>Magnoliopsida</taxon>
        <taxon>eudicotyledons</taxon>
        <taxon>Gunneridae</taxon>
        <taxon>Pentapetalae</taxon>
        <taxon>rosids</taxon>
        <taxon>fabids</taxon>
        <taxon>Fabales</taxon>
        <taxon>Fabaceae</taxon>
        <taxon>Papilionoideae</taxon>
        <taxon>50 kb inversion clade</taxon>
        <taxon>NPAAA clade</taxon>
        <taxon>indigoferoid/millettioid clade</taxon>
        <taxon>Phaseoleae</taxon>
        <taxon>Vigna</taxon>
    </lineage>
</organism>
<evidence type="ECO:0000313" key="3">
    <source>
        <dbReference type="Proteomes" id="UP000291084"/>
    </source>
</evidence>
<reference evidence="2 3" key="1">
    <citation type="journal article" date="2015" name="Sci. Rep.">
        <title>The power of single molecule real-time sequencing technology in the de novo assembly of a eukaryotic genome.</title>
        <authorList>
            <person name="Sakai H."/>
            <person name="Naito K."/>
            <person name="Ogiso-Tanaka E."/>
            <person name="Takahashi Y."/>
            <person name="Iseki K."/>
            <person name="Muto C."/>
            <person name="Satou K."/>
            <person name="Teruya K."/>
            <person name="Shiroma A."/>
            <person name="Shimoji M."/>
            <person name="Hirano T."/>
            <person name="Itoh T."/>
            <person name="Kaga A."/>
            <person name="Tomooka N."/>
        </authorList>
    </citation>
    <scope>NUCLEOTIDE SEQUENCE [LARGE SCALE GENOMIC DNA]</scope>
    <source>
        <strain evidence="3">cv. Shumari</strain>
    </source>
</reference>